<protein>
    <submittedName>
        <fullName evidence="3">Uncharacterized protein</fullName>
    </submittedName>
</protein>
<gene>
    <name evidence="3" type="ORF">HOLleu_11730</name>
</gene>
<evidence type="ECO:0000313" key="3">
    <source>
        <dbReference type="EMBL" id="KAJ8044299.1"/>
    </source>
</evidence>
<feature type="compositionally biased region" description="Acidic residues" evidence="1">
    <location>
        <begin position="67"/>
        <end position="87"/>
    </location>
</feature>
<feature type="transmembrane region" description="Helical" evidence="2">
    <location>
        <begin position="305"/>
        <end position="329"/>
    </location>
</feature>
<proteinExistence type="predicted"/>
<feature type="region of interest" description="Disordered" evidence="1">
    <location>
        <begin position="338"/>
        <end position="368"/>
    </location>
</feature>
<evidence type="ECO:0000256" key="2">
    <source>
        <dbReference type="SAM" id="Phobius"/>
    </source>
</evidence>
<evidence type="ECO:0000313" key="4">
    <source>
        <dbReference type="Proteomes" id="UP001152320"/>
    </source>
</evidence>
<sequence>MYRTINEGLPARFTLFLEVNLSSLKSMKFVNLFGPFKRFHVLILLFSSFVVSLEGQCMDHGIRNTAADDEDDDNSGGGDDGDVDDDDEDAHRNWQLYNFNGSCQICFLRNGRPHDAELILPCVDQNQQIVDTINISYAFQRHGTGRSSLSGEPLTYYNLSNDIECGMNTSPGTQLKTVEMNPFTDSRNAHVHGHIEIKRQRENSYRLKVSNSVQVSVVCLKEVELLSAVTSARPTPSPTTASTRVTTGSMPIGTGISTAALTNIGIVTIKTHEVGLADHTTTTTSGRSSSQGNQRTAIEQGQSYFPIWVIFVIIAIVIISICAVAGVFIRRRKRHDHQPANNVNTGRVNDESNGIKGIMKNDKDVIPNPTYGQEHFNEKEEEYHSYTDIDVKVPANSEMIYNSAYESPPASSDMLYNSAYESEEANNDMVYNSVYESKETKSDMIYNSAYESSTSN</sequence>
<dbReference type="Proteomes" id="UP001152320">
    <property type="component" value="Chromosome 4"/>
</dbReference>
<feature type="region of interest" description="Disordered" evidence="1">
    <location>
        <begin position="64"/>
        <end position="87"/>
    </location>
</feature>
<keyword evidence="2" id="KW-0472">Membrane</keyword>
<name>A0A9Q1CGY6_HOLLE</name>
<dbReference type="EMBL" id="JAIZAY010000004">
    <property type="protein sequence ID" value="KAJ8044299.1"/>
    <property type="molecule type" value="Genomic_DNA"/>
</dbReference>
<evidence type="ECO:0000256" key="1">
    <source>
        <dbReference type="SAM" id="MobiDB-lite"/>
    </source>
</evidence>
<accession>A0A9Q1CGY6</accession>
<dbReference type="AlphaFoldDB" id="A0A9Q1CGY6"/>
<keyword evidence="2" id="KW-0812">Transmembrane</keyword>
<reference evidence="3" key="1">
    <citation type="submission" date="2021-10" db="EMBL/GenBank/DDBJ databases">
        <title>Tropical sea cucumber genome reveals ecological adaptation and Cuvierian tubules defense mechanism.</title>
        <authorList>
            <person name="Chen T."/>
        </authorList>
    </citation>
    <scope>NUCLEOTIDE SEQUENCE</scope>
    <source>
        <strain evidence="3">Nanhai2018</strain>
        <tissue evidence="3">Muscle</tissue>
    </source>
</reference>
<organism evidence="3 4">
    <name type="scientific">Holothuria leucospilota</name>
    <name type="common">Black long sea cucumber</name>
    <name type="synonym">Mertensiothuria leucospilota</name>
    <dbReference type="NCBI Taxonomy" id="206669"/>
    <lineage>
        <taxon>Eukaryota</taxon>
        <taxon>Metazoa</taxon>
        <taxon>Echinodermata</taxon>
        <taxon>Eleutherozoa</taxon>
        <taxon>Echinozoa</taxon>
        <taxon>Holothuroidea</taxon>
        <taxon>Aspidochirotacea</taxon>
        <taxon>Aspidochirotida</taxon>
        <taxon>Holothuriidae</taxon>
        <taxon>Holothuria</taxon>
    </lineage>
</organism>
<keyword evidence="2" id="KW-1133">Transmembrane helix</keyword>
<comment type="caution">
    <text evidence="3">The sequence shown here is derived from an EMBL/GenBank/DDBJ whole genome shotgun (WGS) entry which is preliminary data.</text>
</comment>
<keyword evidence="4" id="KW-1185">Reference proteome</keyword>